<reference evidence="7 8" key="1">
    <citation type="journal article" date="2019" name="Emerg. Microbes Infect.">
        <title>Comprehensive subspecies identification of 175 nontuberculous mycobacteria species based on 7547 genomic profiles.</title>
        <authorList>
            <person name="Matsumoto Y."/>
            <person name="Kinjo T."/>
            <person name="Motooka D."/>
            <person name="Nabeya D."/>
            <person name="Jung N."/>
            <person name="Uechi K."/>
            <person name="Horii T."/>
            <person name="Iida T."/>
            <person name="Fujita J."/>
            <person name="Nakamura S."/>
        </authorList>
    </citation>
    <scope>NUCLEOTIDE SEQUENCE [LARGE SCALE GENOMIC DNA]</scope>
    <source>
        <strain evidence="7 8">JCM 13574</strain>
    </source>
</reference>
<feature type="transmembrane region" description="Helical" evidence="5">
    <location>
        <begin position="136"/>
        <end position="159"/>
    </location>
</feature>
<evidence type="ECO:0000256" key="1">
    <source>
        <dbReference type="ARBA" id="ARBA00004651"/>
    </source>
</evidence>
<feature type="transmembrane region" description="Helical" evidence="5">
    <location>
        <begin position="238"/>
        <end position="259"/>
    </location>
</feature>
<evidence type="ECO:0000256" key="2">
    <source>
        <dbReference type="ARBA" id="ARBA00022692"/>
    </source>
</evidence>
<evidence type="ECO:0000259" key="6">
    <source>
        <dbReference type="PROSITE" id="PS50850"/>
    </source>
</evidence>
<dbReference type="Pfam" id="PF07690">
    <property type="entry name" value="MFS_1"/>
    <property type="match status" value="1"/>
</dbReference>
<accession>A0A7I7XJA3</accession>
<dbReference type="RefSeq" id="WP_163739681.1">
    <property type="nucleotide sequence ID" value="NZ_AP022610.1"/>
</dbReference>
<dbReference type="PROSITE" id="PS50850">
    <property type="entry name" value="MFS"/>
    <property type="match status" value="1"/>
</dbReference>
<keyword evidence="4 5" id="KW-0472">Membrane</keyword>
<feature type="transmembrane region" description="Helical" evidence="5">
    <location>
        <begin position="21"/>
        <end position="39"/>
    </location>
</feature>
<dbReference type="PANTHER" id="PTHR23542:SF1">
    <property type="entry name" value="MAJOR FACILITATOR SUPERFAMILY (MFS) PROFILE DOMAIN-CONTAINING PROTEIN"/>
    <property type="match status" value="1"/>
</dbReference>
<protein>
    <submittedName>
        <fullName evidence="7">MFS transporter</fullName>
    </submittedName>
</protein>
<dbReference type="Gene3D" id="1.20.1250.20">
    <property type="entry name" value="MFS general substrate transporter like domains"/>
    <property type="match status" value="1"/>
</dbReference>
<proteinExistence type="predicted"/>
<name>A0A7I7XJA3_9MYCO</name>
<sequence>MRGYVALLRLPGVLGVTASQLFARLPLGVLSLAVLLHVQTRSGSYALAGAVVACVSIGEAIAMPVTGRLAGRFGMARTLLTTAAVNAAATVALALAGPKTLLIPLGLVVGASIPPIMPVLRALYPQLVPPDALRALFALDTTAQELIWIIGPVIATLLASAVSTALPLLLCAVITVGGTGWLLANRPMRTLHVEPSASSFGRALNARAVILAMVASATLVASFMALEVGVVADYGPDQALAGVALAVSGVGSLVGGLVLGHRRLSVRGLVLVLTVVVVGTACSGLAPDRILQVIALFFAGFGFAPSMSTLYVAASRAVEAHAAPEVFGWLTTASLAGGASGTALAGVTNDAFGTAGSFAAATLLALVAAVSPVLATLRGPMPELSA</sequence>
<keyword evidence="8" id="KW-1185">Reference proteome</keyword>
<dbReference type="InterPro" id="IPR036259">
    <property type="entry name" value="MFS_trans_sf"/>
</dbReference>
<feature type="transmembrane region" description="Helical" evidence="5">
    <location>
        <begin position="358"/>
        <end position="377"/>
    </location>
</feature>
<gene>
    <name evidence="7" type="ORF">MMAD_35650</name>
</gene>
<feature type="transmembrane region" description="Helical" evidence="5">
    <location>
        <begin position="102"/>
        <end position="124"/>
    </location>
</feature>
<feature type="transmembrane region" description="Helical" evidence="5">
    <location>
        <begin position="78"/>
        <end position="96"/>
    </location>
</feature>
<evidence type="ECO:0000313" key="8">
    <source>
        <dbReference type="Proteomes" id="UP000466517"/>
    </source>
</evidence>
<evidence type="ECO:0000256" key="3">
    <source>
        <dbReference type="ARBA" id="ARBA00022989"/>
    </source>
</evidence>
<feature type="transmembrane region" description="Helical" evidence="5">
    <location>
        <begin position="45"/>
        <end position="66"/>
    </location>
</feature>
<evidence type="ECO:0000313" key="7">
    <source>
        <dbReference type="EMBL" id="BBZ29270.1"/>
    </source>
</evidence>
<keyword evidence="2 5" id="KW-0812">Transmembrane</keyword>
<evidence type="ECO:0000256" key="5">
    <source>
        <dbReference type="SAM" id="Phobius"/>
    </source>
</evidence>
<dbReference type="AlphaFoldDB" id="A0A7I7XJA3"/>
<dbReference type="EMBL" id="AP022610">
    <property type="protein sequence ID" value="BBZ29270.1"/>
    <property type="molecule type" value="Genomic_DNA"/>
</dbReference>
<dbReference type="GO" id="GO:0022857">
    <property type="term" value="F:transmembrane transporter activity"/>
    <property type="evidence" value="ECO:0007669"/>
    <property type="project" value="InterPro"/>
</dbReference>
<comment type="subcellular location">
    <subcellularLocation>
        <location evidence="1">Cell membrane</location>
        <topology evidence="1">Multi-pass membrane protein</topology>
    </subcellularLocation>
</comment>
<feature type="domain" description="Major facilitator superfamily (MFS) profile" evidence="6">
    <location>
        <begin position="12"/>
        <end position="380"/>
    </location>
</feature>
<dbReference type="PANTHER" id="PTHR23542">
    <property type="match status" value="1"/>
</dbReference>
<feature type="transmembrane region" description="Helical" evidence="5">
    <location>
        <begin position="326"/>
        <end position="346"/>
    </location>
</feature>
<feature type="transmembrane region" description="Helical" evidence="5">
    <location>
        <begin position="165"/>
        <end position="184"/>
    </location>
</feature>
<feature type="transmembrane region" description="Helical" evidence="5">
    <location>
        <begin position="266"/>
        <end position="286"/>
    </location>
</feature>
<dbReference type="KEGG" id="mmag:MMAD_35650"/>
<dbReference type="Proteomes" id="UP000466517">
    <property type="component" value="Chromosome"/>
</dbReference>
<feature type="transmembrane region" description="Helical" evidence="5">
    <location>
        <begin position="292"/>
        <end position="314"/>
    </location>
</feature>
<evidence type="ECO:0000256" key="4">
    <source>
        <dbReference type="ARBA" id="ARBA00023136"/>
    </source>
</evidence>
<feature type="transmembrane region" description="Helical" evidence="5">
    <location>
        <begin position="204"/>
        <end position="226"/>
    </location>
</feature>
<organism evidence="7 8">
    <name type="scientific">Mycolicibacterium madagascariense</name>
    <dbReference type="NCBI Taxonomy" id="212765"/>
    <lineage>
        <taxon>Bacteria</taxon>
        <taxon>Bacillati</taxon>
        <taxon>Actinomycetota</taxon>
        <taxon>Actinomycetes</taxon>
        <taxon>Mycobacteriales</taxon>
        <taxon>Mycobacteriaceae</taxon>
        <taxon>Mycolicibacterium</taxon>
    </lineage>
</organism>
<keyword evidence="3 5" id="KW-1133">Transmembrane helix</keyword>
<dbReference type="InterPro" id="IPR020846">
    <property type="entry name" value="MFS_dom"/>
</dbReference>
<dbReference type="SUPFAM" id="SSF103473">
    <property type="entry name" value="MFS general substrate transporter"/>
    <property type="match status" value="1"/>
</dbReference>
<dbReference type="InterPro" id="IPR011701">
    <property type="entry name" value="MFS"/>
</dbReference>
<dbReference type="GO" id="GO:0005886">
    <property type="term" value="C:plasma membrane"/>
    <property type="evidence" value="ECO:0007669"/>
    <property type="project" value="UniProtKB-SubCell"/>
</dbReference>